<reference evidence="6" key="1">
    <citation type="journal article" date="2014" name="Int. J. Syst. Evol. Microbiol.">
        <title>Complete genome sequence of Corynebacterium casei LMG S-19264T (=DSM 44701T), isolated from a smear-ripened cheese.</title>
        <authorList>
            <consortium name="US DOE Joint Genome Institute (JGI-PGF)"/>
            <person name="Walter F."/>
            <person name="Albersmeier A."/>
            <person name="Kalinowski J."/>
            <person name="Ruckert C."/>
        </authorList>
    </citation>
    <scope>NUCLEOTIDE SEQUENCE</scope>
    <source>
        <strain evidence="6">JCM 18487</strain>
    </source>
</reference>
<name>A0A917NK69_9BACL</name>
<evidence type="ECO:0000313" key="6">
    <source>
        <dbReference type="EMBL" id="GGJ06606.1"/>
    </source>
</evidence>
<dbReference type="SMART" id="SM00382">
    <property type="entry name" value="AAA"/>
    <property type="match status" value="1"/>
</dbReference>
<feature type="domain" description="ABC transporter" evidence="5">
    <location>
        <begin position="2"/>
        <end position="232"/>
    </location>
</feature>
<dbReference type="GO" id="GO:0016887">
    <property type="term" value="F:ATP hydrolysis activity"/>
    <property type="evidence" value="ECO:0007669"/>
    <property type="project" value="InterPro"/>
</dbReference>
<accession>A0A917NK69</accession>
<sequence length="310" mass="34667">MIDTHNLSKRYGRVVAVRDLNLSVRRGTVFGMVGENGAGKTTTLSMLATLTTPSSGKAYINGYEVTRQAQEVRRCIGYMPDSFGVYDDLSAEEYLLFYADCYGLPRDVAVRRCRELLAWVNLGDKRTAYVNDLSRGMQQRLEIARCLMHDPPVLILDEPSSGLDPRSRIEMRGVLRQLRSLGKTILISSHILYELSEIADEIGILRGGELAAVASVGVMLQHASGFRTIGIAGRGPLTVWERVLRDDPQVVDVRFLGEGVEVVYRGSLDDQARLLRALLEAGIAVYQFSERPTDIEQLFLRLTERTVEER</sequence>
<keyword evidence="4" id="KW-0067">ATP-binding</keyword>
<dbReference type="PANTHER" id="PTHR43335">
    <property type="entry name" value="ABC TRANSPORTER, ATP-BINDING PROTEIN"/>
    <property type="match status" value="1"/>
</dbReference>
<gene>
    <name evidence="6" type="ORF">GCM10010885_14680</name>
</gene>
<dbReference type="InterPro" id="IPR027417">
    <property type="entry name" value="P-loop_NTPase"/>
</dbReference>
<evidence type="ECO:0000259" key="5">
    <source>
        <dbReference type="PROSITE" id="PS50893"/>
    </source>
</evidence>
<protein>
    <submittedName>
        <fullName evidence="6">ABC transporter</fullName>
    </submittedName>
</protein>
<comment type="similarity">
    <text evidence="1">Belongs to the ABC transporter superfamily.</text>
</comment>
<evidence type="ECO:0000256" key="1">
    <source>
        <dbReference type="ARBA" id="ARBA00005417"/>
    </source>
</evidence>
<dbReference type="EMBL" id="BMOY01000020">
    <property type="protein sequence ID" value="GGJ06606.1"/>
    <property type="molecule type" value="Genomic_DNA"/>
</dbReference>
<dbReference type="PROSITE" id="PS50893">
    <property type="entry name" value="ABC_TRANSPORTER_2"/>
    <property type="match status" value="1"/>
</dbReference>
<dbReference type="PANTHER" id="PTHR43335:SF3">
    <property type="entry name" value="ABC TRANSPORTER"/>
    <property type="match status" value="1"/>
</dbReference>
<dbReference type="CDD" id="cd03230">
    <property type="entry name" value="ABC_DR_subfamily_A"/>
    <property type="match status" value="1"/>
</dbReference>
<dbReference type="Proteomes" id="UP000637695">
    <property type="component" value="Unassembled WGS sequence"/>
</dbReference>
<dbReference type="Gene3D" id="3.40.50.300">
    <property type="entry name" value="P-loop containing nucleotide triphosphate hydrolases"/>
    <property type="match status" value="1"/>
</dbReference>
<dbReference type="InterPro" id="IPR003439">
    <property type="entry name" value="ABC_transporter-like_ATP-bd"/>
</dbReference>
<keyword evidence="7" id="KW-1185">Reference proteome</keyword>
<dbReference type="Pfam" id="PF00005">
    <property type="entry name" value="ABC_tran"/>
    <property type="match status" value="1"/>
</dbReference>
<reference evidence="6" key="2">
    <citation type="submission" date="2020-09" db="EMBL/GenBank/DDBJ databases">
        <authorList>
            <person name="Sun Q."/>
            <person name="Ohkuma M."/>
        </authorList>
    </citation>
    <scope>NUCLEOTIDE SEQUENCE</scope>
    <source>
        <strain evidence="6">JCM 18487</strain>
    </source>
</reference>
<dbReference type="GO" id="GO:0005524">
    <property type="term" value="F:ATP binding"/>
    <property type="evidence" value="ECO:0007669"/>
    <property type="project" value="UniProtKB-KW"/>
</dbReference>
<keyword evidence="2" id="KW-0813">Transport</keyword>
<evidence type="ECO:0000256" key="3">
    <source>
        <dbReference type="ARBA" id="ARBA00022741"/>
    </source>
</evidence>
<evidence type="ECO:0000313" key="7">
    <source>
        <dbReference type="Proteomes" id="UP000637695"/>
    </source>
</evidence>
<evidence type="ECO:0000256" key="2">
    <source>
        <dbReference type="ARBA" id="ARBA00022448"/>
    </source>
</evidence>
<keyword evidence="3" id="KW-0547">Nucleotide-binding</keyword>
<dbReference type="SUPFAM" id="SSF52540">
    <property type="entry name" value="P-loop containing nucleoside triphosphate hydrolases"/>
    <property type="match status" value="1"/>
</dbReference>
<organism evidence="6 7">
    <name type="scientific">Alicyclobacillus cellulosilyticus</name>
    <dbReference type="NCBI Taxonomy" id="1003997"/>
    <lineage>
        <taxon>Bacteria</taxon>
        <taxon>Bacillati</taxon>
        <taxon>Bacillota</taxon>
        <taxon>Bacilli</taxon>
        <taxon>Bacillales</taxon>
        <taxon>Alicyclobacillaceae</taxon>
        <taxon>Alicyclobacillus</taxon>
    </lineage>
</organism>
<evidence type="ECO:0000256" key="4">
    <source>
        <dbReference type="ARBA" id="ARBA00022840"/>
    </source>
</evidence>
<dbReference type="InterPro" id="IPR003593">
    <property type="entry name" value="AAA+_ATPase"/>
</dbReference>
<proteinExistence type="inferred from homology"/>
<dbReference type="RefSeq" id="WP_188882122.1">
    <property type="nucleotide sequence ID" value="NZ_BMOY01000020.1"/>
</dbReference>
<dbReference type="AlphaFoldDB" id="A0A917NK69"/>
<comment type="caution">
    <text evidence="6">The sequence shown here is derived from an EMBL/GenBank/DDBJ whole genome shotgun (WGS) entry which is preliminary data.</text>
</comment>